<evidence type="ECO:0000256" key="1">
    <source>
        <dbReference type="SAM" id="Phobius"/>
    </source>
</evidence>
<evidence type="ECO:0000313" key="3">
    <source>
        <dbReference type="Proteomes" id="UP000440694"/>
    </source>
</evidence>
<sequence length="418" mass="45681">MPEPCAPHGVARLSPEMVYSDRGRRMHTLQPGRQRDLRIDFFRGLALIFIFIDHIPDNRLANFTLRNFAFADAAEVFVLLAGFSAVLAYGRTFETQGFQAGVQRTLHRAGQIYVWHIGLLLLCSFGLAAIATAVANPMYVEAIKLHTFADQPVSAIASAITLLNQPNLLNILPLYVTLLLVWAPLLLWMVSRAPFVALGLSIGLWAVANAFSLNLPAHQNPAGWVFNPFAWQVLMTIGAVTAQFSLRRPIPVIPWLVIAAGAYAVFAFLFMAPWALIPGLENTRLVAPDALGSMDRIYVPAWRLVSILTLGYLALVLISARSRWLTEPWAVAVANCGRHSLQIFCLATVLSLGAWVFLTEIGGNGLAPQLVVNFVGIALMLATAALLTQRKAAPETAVARTRHPLAQARAEPMTAPRP</sequence>
<feature type="transmembrane region" description="Helical" evidence="1">
    <location>
        <begin position="297"/>
        <end position="320"/>
    </location>
</feature>
<feature type="transmembrane region" description="Helical" evidence="1">
    <location>
        <begin position="229"/>
        <end position="246"/>
    </location>
</feature>
<dbReference type="Pfam" id="PF10129">
    <property type="entry name" value="OpgC_C"/>
    <property type="match status" value="1"/>
</dbReference>
<reference evidence="2 3" key="1">
    <citation type="submission" date="2019-11" db="EMBL/GenBank/DDBJ databases">
        <title>Identification of a novel strain.</title>
        <authorList>
            <person name="Xu Q."/>
            <person name="Wang G."/>
        </authorList>
    </citation>
    <scope>NUCLEOTIDE SEQUENCE [LARGE SCALE GENOMIC DNA]</scope>
    <source>
        <strain evidence="3">xq</strain>
    </source>
</reference>
<feature type="transmembrane region" description="Helical" evidence="1">
    <location>
        <begin position="253"/>
        <end position="277"/>
    </location>
</feature>
<dbReference type="AlphaFoldDB" id="A0A6I3KF82"/>
<comment type="caution">
    <text evidence="2">The sequence shown here is derived from an EMBL/GenBank/DDBJ whole genome shotgun (WGS) entry which is preliminary data.</text>
</comment>
<dbReference type="PANTHER" id="PTHR38592">
    <property type="entry name" value="BLL4819 PROTEIN"/>
    <property type="match status" value="1"/>
</dbReference>
<feature type="transmembrane region" description="Helical" evidence="1">
    <location>
        <begin position="168"/>
        <end position="188"/>
    </location>
</feature>
<feature type="transmembrane region" description="Helical" evidence="1">
    <location>
        <begin position="370"/>
        <end position="387"/>
    </location>
</feature>
<dbReference type="PIRSF" id="PIRSF028704">
    <property type="entry name" value="UPC028704"/>
    <property type="match status" value="1"/>
</dbReference>
<protein>
    <recommendedName>
        <fullName evidence="4">OpgC domain-containing protein</fullName>
    </recommendedName>
</protein>
<evidence type="ECO:0008006" key="4">
    <source>
        <dbReference type="Google" id="ProtNLM"/>
    </source>
</evidence>
<keyword evidence="1" id="KW-1133">Transmembrane helix</keyword>
<feature type="transmembrane region" description="Helical" evidence="1">
    <location>
        <begin position="68"/>
        <end position="91"/>
    </location>
</feature>
<evidence type="ECO:0000313" key="2">
    <source>
        <dbReference type="EMBL" id="MTD93013.1"/>
    </source>
</evidence>
<accession>A0A6I3KF82</accession>
<organism evidence="2 3">
    <name type="scientific">Hyphomicrobium album</name>
    <dbReference type="NCBI Taxonomy" id="2665159"/>
    <lineage>
        <taxon>Bacteria</taxon>
        <taxon>Pseudomonadati</taxon>
        <taxon>Pseudomonadota</taxon>
        <taxon>Alphaproteobacteria</taxon>
        <taxon>Hyphomicrobiales</taxon>
        <taxon>Hyphomicrobiaceae</taxon>
        <taxon>Hyphomicrobium</taxon>
    </lineage>
</organism>
<feature type="transmembrane region" description="Helical" evidence="1">
    <location>
        <begin position="341"/>
        <end position="358"/>
    </location>
</feature>
<dbReference type="Proteomes" id="UP000440694">
    <property type="component" value="Unassembled WGS sequence"/>
</dbReference>
<keyword evidence="1" id="KW-0812">Transmembrane</keyword>
<dbReference type="InterPro" id="IPR014550">
    <property type="entry name" value="UCP028704_OpgC"/>
</dbReference>
<dbReference type="PANTHER" id="PTHR38592:SF3">
    <property type="entry name" value="BLL4819 PROTEIN"/>
    <property type="match status" value="1"/>
</dbReference>
<keyword evidence="1" id="KW-0472">Membrane</keyword>
<dbReference type="EMBL" id="WMBQ01000001">
    <property type="protein sequence ID" value="MTD93013.1"/>
    <property type="molecule type" value="Genomic_DNA"/>
</dbReference>
<name>A0A6I3KF82_9HYPH</name>
<feature type="transmembrane region" description="Helical" evidence="1">
    <location>
        <begin position="112"/>
        <end position="135"/>
    </location>
</feature>
<proteinExistence type="predicted"/>
<feature type="transmembrane region" description="Helical" evidence="1">
    <location>
        <begin position="195"/>
        <end position="217"/>
    </location>
</feature>
<gene>
    <name evidence="2" type="ORF">GIW81_01550</name>
</gene>
<keyword evidence="3" id="KW-1185">Reference proteome</keyword>